<proteinExistence type="predicted"/>
<dbReference type="Proteomes" id="UP000594008">
    <property type="component" value="Chromosome"/>
</dbReference>
<dbReference type="RefSeq" id="WP_189698286.1">
    <property type="nucleotide sequence ID" value="NZ_BMTA01000008.1"/>
</dbReference>
<evidence type="ECO:0000313" key="2">
    <source>
        <dbReference type="EMBL" id="QOV46520.1"/>
    </source>
</evidence>
<accession>A0A7M2TCU5</accession>
<keyword evidence="3" id="KW-1185">Reference proteome</keyword>
<gene>
    <name evidence="2" type="ORF">IPT68_11815</name>
</gene>
<reference evidence="2 3" key="1">
    <citation type="submission" date="2020-10" db="EMBL/GenBank/DDBJ databases">
        <title>Streptomyces chromofuscus complate genome analysis.</title>
        <authorList>
            <person name="Anwar N."/>
        </authorList>
    </citation>
    <scope>NUCLEOTIDE SEQUENCE [LARGE SCALE GENOMIC DNA]</scope>
    <source>
        <strain evidence="2 3">DSM 40273</strain>
    </source>
</reference>
<sequence length="78" mass="8395">MSFFDLDQAPSRLQWTARLLPLHHLDTALPDTLTPHHGIALSTAPSAAPATCAVRPRHSRSGCSAGTPHERHRPSPTA</sequence>
<feature type="region of interest" description="Disordered" evidence="1">
    <location>
        <begin position="55"/>
        <end position="78"/>
    </location>
</feature>
<dbReference type="EMBL" id="CP063374">
    <property type="protein sequence ID" value="QOV46520.1"/>
    <property type="molecule type" value="Genomic_DNA"/>
</dbReference>
<protein>
    <submittedName>
        <fullName evidence="2">Uncharacterized protein</fullName>
    </submittedName>
</protein>
<dbReference type="AlphaFoldDB" id="A0A7M2TCU5"/>
<organism evidence="2 3">
    <name type="scientific">Streptomyces chromofuscus</name>
    <dbReference type="NCBI Taxonomy" id="42881"/>
    <lineage>
        <taxon>Bacteria</taxon>
        <taxon>Bacillati</taxon>
        <taxon>Actinomycetota</taxon>
        <taxon>Actinomycetes</taxon>
        <taxon>Kitasatosporales</taxon>
        <taxon>Streptomycetaceae</taxon>
        <taxon>Streptomyces</taxon>
    </lineage>
</organism>
<evidence type="ECO:0000313" key="3">
    <source>
        <dbReference type="Proteomes" id="UP000594008"/>
    </source>
</evidence>
<dbReference type="KEGG" id="schf:IPT68_11815"/>
<evidence type="ECO:0000256" key="1">
    <source>
        <dbReference type="SAM" id="MobiDB-lite"/>
    </source>
</evidence>
<name>A0A7M2TCU5_STRCW</name>